<evidence type="ECO:0000256" key="1">
    <source>
        <dbReference type="SAM" id="Coils"/>
    </source>
</evidence>
<dbReference type="EMBL" id="QFNK01000295">
    <property type="protein sequence ID" value="PZO81563.1"/>
    <property type="molecule type" value="Genomic_DNA"/>
</dbReference>
<evidence type="ECO:0000313" key="3">
    <source>
        <dbReference type="EMBL" id="PZQ45082.1"/>
    </source>
</evidence>
<evidence type="ECO:0000313" key="4">
    <source>
        <dbReference type="Proteomes" id="UP000249417"/>
    </source>
</evidence>
<sequence length="191" mass="21714">MQFPADHPTKVSISDAAKMVDVTRATMYQHIKEKGISLIEADTKRPKIDVSELARIYGDKLKPLNAANDKPAAANANGKADVITAENLALREKLQIFEQERDRERRLLKDQIDLQQSQIENLQDTLKKEQETVNRVTAMLTDQRTDEQKKESLAGEQAKKWADLEKTVQTLAENQNRTFLQRLFGLGKKAQ</sequence>
<gene>
    <name evidence="3" type="ORF">DI551_08545</name>
    <name evidence="2" type="ORF">DI626_10675</name>
</gene>
<comment type="caution">
    <text evidence="3">The sequence shown here is derived from an EMBL/GenBank/DDBJ whole genome shotgun (WGS) entry which is preliminary data.</text>
</comment>
<organism evidence="3 4">
    <name type="scientific">Micavibrio aeruginosavorus</name>
    <dbReference type="NCBI Taxonomy" id="349221"/>
    <lineage>
        <taxon>Bacteria</taxon>
        <taxon>Pseudomonadati</taxon>
        <taxon>Bdellovibrionota</taxon>
        <taxon>Bdellovibrionia</taxon>
        <taxon>Bdellovibrionales</taxon>
        <taxon>Pseudobdellovibrionaceae</taxon>
        <taxon>Micavibrio</taxon>
    </lineage>
</organism>
<dbReference type="EMBL" id="QFQB01000064">
    <property type="protein sequence ID" value="PZQ45082.1"/>
    <property type="molecule type" value="Genomic_DNA"/>
</dbReference>
<feature type="coiled-coil region" evidence="1">
    <location>
        <begin position="80"/>
        <end position="139"/>
    </location>
</feature>
<dbReference type="AlphaFoldDB" id="A0A2W5MV43"/>
<dbReference type="Proteomes" id="UP000249557">
    <property type="component" value="Unassembled WGS sequence"/>
</dbReference>
<protein>
    <submittedName>
        <fullName evidence="3">Uncharacterized protein</fullName>
    </submittedName>
</protein>
<accession>A0A2W5MV43</accession>
<dbReference type="Proteomes" id="UP000249417">
    <property type="component" value="Unassembled WGS sequence"/>
</dbReference>
<proteinExistence type="predicted"/>
<name>A0A2W5MV43_9BACT</name>
<reference evidence="4 5" key="1">
    <citation type="submission" date="2017-08" db="EMBL/GenBank/DDBJ databases">
        <title>Infants hospitalized years apart are colonized by the same room-sourced microbial strains.</title>
        <authorList>
            <person name="Brooks B."/>
            <person name="Olm M.R."/>
            <person name="Firek B.A."/>
            <person name="Baker R."/>
            <person name="Thomas B.C."/>
            <person name="Morowitz M.J."/>
            <person name="Banfield J.F."/>
        </authorList>
    </citation>
    <scope>NUCLEOTIDE SEQUENCE [LARGE SCALE GENOMIC DNA]</scope>
    <source>
        <strain evidence="3">S2_005_002_R2_29</strain>
        <strain evidence="2">S2_018_000_R2_104</strain>
    </source>
</reference>
<keyword evidence="1" id="KW-0175">Coiled coil</keyword>
<evidence type="ECO:0000313" key="2">
    <source>
        <dbReference type="EMBL" id="PZO81563.1"/>
    </source>
</evidence>
<evidence type="ECO:0000313" key="5">
    <source>
        <dbReference type="Proteomes" id="UP000249557"/>
    </source>
</evidence>